<feature type="transmembrane region" description="Helical" evidence="2">
    <location>
        <begin position="60"/>
        <end position="82"/>
    </location>
</feature>
<name>A0ABY6U6I0_BIOOC</name>
<keyword evidence="2" id="KW-1133">Transmembrane helix</keyword>
<evidence type="ECO:0000256" key="2">
    <source>
        <dbReference type="SAM" id="Phobius"/>
    </source>
</evidence>
<feature type="transmembrane region" description="Helical" evidence="2">
    <location>
        <begin position="102"/>
        <end position="119"/>
    </location>
</feature>
<proteinExistence type="predicted"/>
<feature type="transmembrane region" description="Helical" evidence="2">
    <location>
        <begin position="131"/>
        <end position="151"/>
    </location>
</feature>
<comment type="caution">
    <text evidence="3">The sequence shown here is derived from an EMBL/GenBank/DDBJ whole genome shotgun (WGS) entry which is preliminary data.</text>
</comment>
<organism evidence="3 4">
    <name type="scientific">Bionectria ochroleuca</name>
    <name type="common">Gliocladium roseum</name>
    <dbReference type="NCBI Taxonomy" id="29856"/>
    <lineage>
        <taxon>Eukaryota</taxon>
        <taxon>Fungi</taxon>
        <taxon>Dikarya</taxon>
        <taxon>Ascomycota</taxon>
        <taxon>Pezizomycotina</taxon>
        <taxon>Sordariomycetes</taxon>
        <taxon>Hypocreomycetidae</taxon>
        <taxon>Hypocreales</taxon>
        <taxon>Bionectriaceae</taxon>
        <taxon>Clonostachys</taxon>
    </lineage>
</organism>
<evidence type="ECO:0000313" key="3">
    <source>
        <dbReference type="EMBL" id="VUC26678.1"/>
    </source>
</evidence>
<protein>
    <submittedName>
        <fullName evidence="3">Uncharacterized protein</fullName>
    </submittedName>
</protein>
<sequence>MLGDWGWDMFIAVVIVPAIGPIVGIVSLVLAIHAIFSAFSKLPRGAEQPGPHGWLRASSVLLTLWVTLCLVLAYLSYCSLFIDCSKSALEARWVLRRLNSVIESIVLVLVLGLQIKLIGLSLEGNHASRGLIFALAAIVPLGLCRVVVRVLDSRPDAEDREAAAIAVFFIASAMQAIYLVVAAISFYTALKNLRREGPLGSLRTVATLSLLRHSFWILQPVFFPFEYDLPSIPFNVTINSLTATVCLRIMINVAAEHFAPQLDEPSSEDEVRRPLLSGSQEPQEGTDGTFEDEE</sequence>
<dbReference type="EMBL" id="CABFNS010000755">
    <property type="protein sequence ID" value="VUC26678.1"/>
    <property type="molecule type" value="Genomic_DNA"/>
</dbReference>
<gene>
    <name evidence="3" type="ORF">CLO192961_LOCUS194028</name>
</gene>
<reference evidence="3 4" key="1">
    <citation type="submission" date="2019-06" db="EMBL/GenBank/DDBJ databases">
        <authorList>
            <person name="Broberg M."/>
        </authorList>
    </citation>
    <scope>NUCLEOTIDE SEQUENCE [LARGE SCALE GENOMIC DNA]</scope>
</reference>
<feature type="transmembrane region" description="Helical" evidence="2">
    <location>
        <begin position="12"/>
        <end position="39"/>
    </location>
</feature>
<accession>A0ABY6U6I0</accession>
<evidence type="ECO:0000313" key="4">
    <source>
        <dbReference type="Proteomes" id="UP000766486"/>
    </source>
</evidence>
<keyword evidence="2" id="KW-0472">Membrane</keyword>
<feature type="region of interest" description="Disordered" evidence="1">
    <location>
        <begin position="261"/>
        <end position="294"/>
    </location>
</feature>
<keyword evidence="4" id="KW-1185">Reference proteome</keyword>
<feature type="transmembrane region" description="Helical" evidence="2">
    <location>
        <begin position="163"/>
        <end position="190"/>
    </location>
</feature>
<dbReference type="Proteomes" id="UP000766486">
    <property type="component" value="Unassembled WGS sequence"/>
</dbReference>
<keyword evidence="2" id="KW-0812">Transmembrane</keyword>
<evidence type="ECO:0000256" key="1">
    <source>
        <dbReference type="SAM" id="MobiDB-lite"/>
    </source>
</evidence>